<feature type="region of interest" description="Disordered" evidence="1">
    <location>
        <begin position="15"/>
        <end position="34"/>
    </location>
</feature>
<dbReference type="Proteomes" id="UP001218188">
    <property type="component" value="Unassembled WGS sequence"/>
</dbReference>
<keyword evidence="3" id="KW-1185">Reference proteome</keyword>
<proteinExistence type="predicted"/>
<comment type="caution">
    <text evidence="2">The sequence shown here is derived from an EMBL/GenBank/DDBJ whole genome shotgun (WGS) entry which is preliminary data.</text>
</comment>
<name>A0AAD6WM69_9AGAR</name>
<gene>
    <name evidence="2" type="ORF">C8F04DRAFT_1200139</name>
</gene>
<evidence type="ECO:0000313" key="2">
    <source>
        <dbReference type="EMBL" id="KAJ7017660.1"/>
    </source>
</evidence>
<sequence>MNVWRSSSTEAVGHSSSWKSTLRSVSKGGNRAEYNNRGQRRVGLVDRQIVSDMFTRAPASKTRSKIKKFHIAWLGHCQDKSGKIPRERWLKYKSTLRPRNPRSKTMGPSQQEITFPASLIEGRDEQGGIWMWARVVIEKDGPVKEVAAIQKGDRETCCVGIAETIGDVYFKNDRRLRSWWLRGDKHATVTRSEVESDVAMMVMFPTAEQC</sequence>
<feature type="compositionally biased region" description="Polar residues" evidence="1">
    <location>
        <begin position="15"/>
        <end position="24"/>
    </location>
</feature>
<reference evidence="2" key="1">
    <citation type="submission" date="2023-03" db="EMBL/GenBank/DDBJ databases">
        <title>Massive genome expansion in bonnet fungi (Mycena s.s.) driven by repeated elements and novel gene families across ecological guilds.</title>
        <authorList>
            <consortium name="Lawrence Berkeley National Laboratory"/>
            <person name="Harder C.B."/>
            <person name="Miyauchi S."/>
            <person name="Viragh M."/>
            <person name="Kuo A."/>
            <person name="Thoen E."/>
            <person name="Andreopoulos B."/>
            <person name="Lu D."/>
            <person name="Skrede I."/>
            <person name="Drula E."/>
            <person name="Henrissat B."/>
            <person name="Morin E."/>
            <person name="Kohler A."/>
            <person name="Barry K."/>
            <person name="LaButti K."/>
            <person name="Morin E."/>
            <person name="Salamov A."/>
            <person name="Lipzen A."/>
            <person name="Mereny Z."/>
            <person name="Hegedus B."/>
            <person name="Baldrian P."/>
            <person name="Stursova M."/>
            <person name="Weitz H."/>
            <person name="Taylor A."/>
            <person name="Grigoriev I.V."/>
            <person name="Nagy L.G."/>
            <person name="Martin F."/>
            <person name="Kauserud H."/>
        </authorList>
    </citation>
    <scope>NUCLEOTIDE SEQUENCE</scope>
    <source>
        <strain evidence="2">CBHHK200</strain>
    </source>
</reference>
<dbReference type="EMBL" id="JARJCM010000388">
    <property type="protein sequence ID" value="KAJ7017660.1"/>
    <property type="molecule type" value="Genomic_DNA"/>
</dbReference>
<organism evidence="2 3">
    <name type="scientific">Mycena alexandri</name>
    <dbReference type="NCBI Taxonomy" id="1745969"/>
    <lineage>
        <taxon>Eukaryota</taxon>
        <taxon>Fungi</taxon>
        <taxon>Dikarya</taxon>
        <taxon>Basidiomycota</taxon>
        <taxon>Agaricomycotina</taxon>
        <taxon>Agaricomycetes</taxon>
        <taxon>Agaricomycetidae</taxon>
        <taxon>Agaricales</taxon>
        <taxon>Marasmiineae</taxon>
        <taxon>Mycenaceae</taxon>
        <taxon>Mycena</taxon>
    </lineage>
</organism>
<protein>
    <submittedName>
        <fullName evidence="2">Uncharacterized protein</fullName>
    </submittedName>
</protein>
<evidence type="ECO:0000256" key="1">
    <source>
        <dbReference type="SAM" id="MobiDB-lite"/>
    </source>
</evidence>
<evidence type="ECO:0000313" key="3">
    <source>
        <dbReference type="Proteomes" id="UP001218188"/>
    </source>
</evidence>
<dbReference type="AlphaFoldDB" id="A0AAD6WM69"/>
<accession>A0AAD6WM69</accession>